<dbReference type="PANTHER" id="PTHR33074">
    <property type="entry name" value="EXPRESSED PROTEIN-RELATED"/>
    <property type="match status" value="1"/>
</dbReference>
<evidence type="ECO:0000256" key="1">
    <source>
        <dbReference type="SAM" id="MobiDB-lite"/>
    </source>
</evidence>
<dbReference type="Pfam" id="PF07762">
    <property type="entry name" value="DUF1618"/>
    <property type="match status" value="1"/>
</dbReference>
<protein>
    <recommendedName>
        <fullName evidence="2">DUF1618 domain-containing protein</fullName>
    </recommendedName>
</protein>
<feature type="compositionally biased region" description="Basic residues" evidence="1">
    <location>
        <begin position="1"/>
        <end position="10"/>
    </location>
</feature>
<proteinExistence type="predicted"/>
<accession>A0A5J9SLU6</accession>
<dbReference type="Gramene" id="TVT99923">
    <property type="protein sequence ID" value="TVT99923"/>
    <property type="gene ID" value="EJB05_54664"/>
</dbReference>
<reference evidence="3 4" key="1">
    <citation type="journal article" date="2019" name="Sci. Rep.">
        <title>A high-quality genome of Eragrostis curvula grass provides insights into Poaceae evolution and supports new strategies to enhance forage quality.</title>
        <authorList>
            <person name="Carballo J."/>
            <person name="Santos B.A.C.M."/>
            <person name="Zappacosta D."/>
            <person name="Garbus I."/>
            <person name="Selva J.P."/>
            <person name="Gallo C.A."/>
            <person name="Diaz A."/>
            <person name="Albertini E."/>
            <person name="Caccamo M."/>
            <person name="Echenique V."/>
        </authorList>
    </citation>
    <scope>NUCLEOTIDE SEQUENCE [LARGE SCALE GENOMIC DNA]</scope>
    <source>
        <strain evidence="4">cv. Victoria</strain>
        <tissue evidence="3">Leaf</tissue>
    </source>
</reference>
<dbReference type="OrthoDB" id="685097at2759"/>
<organism evidence="3 4">
    <name type="scientific">Eragrostis curvula</name>
    <name type="common">weeping love grass</name>
    <dbReference type="NCBI Taxonomy" id="38414"/>
    <lineage>
        <taxon>Eukaryota</taxon>
        <taxon>Viridiplantae</taxon>
        <taxon>Streptophyta</taxon>
        <taxon>Embryophyta</taxon>
        <taxon>Tracheophyta</taxon>
        <taxon>Spermatophyta</taxon>
        <taxon>Magnoliopsida</taxon>
        <taxon>Liliopsida</taxon>
        <taxon>Poales</taxon>
        <taxon>Poaceae</taxon>
        <taxon>PACMAD clade</taxon>
        <taxon>Chloridoideae</taxon>
        <taxon>Eragrostideae</taxon>
        <taxon>Eragrostidinae</taxon>
        <taxon>Eragrostis</taxon>
    </lineage>
</organism>
<feature type="compositionally biased region" description="Low complexity" evidence="1">
    <location>
        <begin position="18"/>
        <end position="31"/>
    </location>
</feature>
<feature type="region of interest" description="Disordered" evidence="1">
    <location>
        <begin position="664"/>
        <end position="703"/>
    </location>
</feature>
<feature type="region of interest" description="Disordered" evidence="1">
    <location>
        <begin position="1"/>
        <end position="31"/>
    </location>
</feature>
<feature type="non-terminal residue" evidence="3">
    <location>
        <position position="1"/>
    </location>
</feature>
<dbReference type="InterPro" id="IPR011676">
    <property type="entry name" value="DUF1618"/>
</dbReference>
<dbReference type="PANTHER" id="PTHR33074:SF124">
    <property type="entry name" value="DUF1618 DOMAIN-CONTAINING PROTEIN"/>
    <property type="match status" value="1"/>
</dbReference>
<sequence>MTNRSPRRKRREAEARTAESQTSPTTASGSPAAAAYPRWVLLYYYGEHVDDDEAFTCSAAEAKTIAAARTAAGLPIHVSFRFAPPPETSRLRVRFPDGAKKKTYLSVMATHGDFVLFQISVEEGRFDDHTVDHLVYNAGVTAGPNPRPPSVSLIPPYYLSDEEVEKTYRYSTTPRRPVHRRLEVGATGILRRGEEDFVVAELKMVVVNDDAPKKKAAELLMLRSGEWTVQRPTVRHITGEEVREPLLSSWKTRAILPVGDKQLCWVDQFRGLMFSNVFDDSPSLQYVAPPVMPYCSNMSVTANGSVVKFVNIFPRCCCGSQGATECHRSSHAYTINTWTLRLDDMAWVMDGMMDSTEVWALDAYNGLPRVHMVCPIVSMEDPHIVCFAVKETYFVQNGDMTEWLIMLNLRSKKLLSACHGHDDEMSGYRLGKHFIPSVISDYFNPYPSSSGSNCQSSMIQSQIGTHIVAPEVKESQGNDGGSAQSSWKASVDPAMQVSDILAIFQEIPTYGLAQDDVVKAYSILSHDNGRRFKALSELPKSLRKDWLYDKHCLSSWSIAIPNFPFWSRCSTYPQPHGIATPSPRPPLSPKPPVPPALECMVWRSEVVLLPLDSPFLAPGYHLVQPRPLHQPASVAERLRPARPVPGAGILNGNGDPHDLRRQAMVAKAAHKQQQGPPDPLIDTSSRDLRPVACSAAHPHPQYD</sequence>
<feature type="domain" description="DUF1618" evidence="2">
    <location>
        <begin position="265"/>
        <end position="386"/>
    </location>
</feature>
<name>A0A5J9SLU6_9POAL</name>
<keyword evidence="4" id="KW-1185">Reference proteome</keyword>
<dbReference type="Proteomes" id="UP000324897">
    <property type="component" value="Unassembled WGS sequence"/>
</dbReference>
<evidence type="ECO:0000259" key="2">
    <source>
        <dbReference type="Pfam" id="PF07762"/>
    </source>
</evidence>
<evidence type="ECO:0000313" key="3">
    <source>
        <dbReference type="EMBL" id="TVT99923.1"/>
    </source>
</evidence>
<dbReference type="AlphaFoldDB" id="A0A5J9SLU6"/>
<gene>
    <name evidence="3" type="ORF">EJB05_54664</name>
</gene>
<comment type="caution">
    <text evidence="3">The sequence shown here is derived from an EMBL/GenBank/DDBJ whole genome shotgun (WGS) entry which is preliminary data.</text>
</comment>
<evidence type="ECO:0000313" key="4">
    <source>
        <dbReference type="Proteomes" id="UP000324897"/>
    </source>
</evidence>
<dbReference type="EMBL" id="RWGY01000656">
    <property type="protein sequence ID" value="TVT99923.1"/>
    <property type="molecule type" value="Genomic_DNA"/>
</dbReference>